<accession>A0A934RQZ3</accession>
<keyword evidence="1" id="KW-0547">Nucleotide-binding</keyword>
<evidence type="ECO:0000256" key="2">
    <source>
        <dbReference type="ARBA" id="ARBA00022840"/>
    </source>
</evidence>
<dbReference type="GO" id="GO:0005886">
    <property type="term" value="C:plasma membrane"/>
    <property type="evidence" value="ECO:0007669"/>
    <property type="project" value="TreeGrafter"/>
</dbReference>
<dbReference type="InterPro" id="IPR027417">
    <property type="entry name" value="P-loop_NTPase"/>
</dbReference>
<protein>
    <submittedName>
        <fullName evidence="4">ATP-binding cassette domain-containing protein</fullName>
    </submittedName>
</protein>
<reference evidence="4" key="1">
    <citation type="submission" date="2021-01" db="EMBL/GenBank/DDBJ databases">
        <title>Modified the classification status of verrucomicrobia.</title>
        <authorList>
            <person name="Feng X."/>
        </authorList>
    </citation>
    <scope>NUCLEOTIDE SEQUENCE</scope>
    <source>
        <strain evidence="4">KCTC 12986</strain>
    </source>
</reference>
<dbReference type="Proteomes" id="UP000604083">
    <property type="component" value="Unassembled WGS sequence"/>
</dbReference>
<dbReference type="InterPro" id="IPR015854">
    <property type="entry name" value="ABC_transpr_LolD-like"/>
</dbReference>
<dbReference type="AlphaFoldDB" id="A0A934RQZ3"/>
<keyword evidence="2 4" id="KW-0067">ATP-binding</keyword>
<dbReference type="InterPro" id="IPR003439">
    <property type="entry name" value="ABC_transporter-like_ATP-bd"/>
</dbReference>
<organism evidence="4 5">
    <name type="scientific">Roseibacillus ishigakijimensis</name>
    <dbReference type="NCBI Taxonomy" id="454146"/>
    <lineage>
        <taxon>Bacteria</taxon>
        <taxon>Pseudomonadati</taxon>
        <taxon>Verrucomicrobiota</taxon>
        <taxon>Verrucomicrobiia</taxon>
        <taxon>Verrucomicrobiales</taxon>
        <taxon>Verrucomicrobiaceae</taxon>
        <taxon>Roseibacillus</taxon>
    </lineage>
</organism>
<dbReference type="InterPro" id="IPR017871">
    <property type="entry name" value="ABC_transporter-like_CS"/>
</dbReference>
<evidence type="ECO:0000259" key="3">
    <source>
        <dbReference type="PROSITE" id="PS50893"/>
    </source>
</evidence>
<dbReference type="SUPFAM" id="SSF52540">
    <property type="entry name" value="P-loop containing nucleoside triphosphate hydrolases"/>
    <property type="match status" value="1"/>
</dbReference>
<dbReference type="PROSITE" id="PS50893">
    <property type="entry name" value="ABC_TRANSPORTER_2"/>
    <property type="match status" value="1"/>
</dbReference>
<dbReference type="PANTHER" id="PTHR24220">
    <property type="entry name" value="IMPORT ATP-BINDING PROTEIN"/>
    <property type="match status" value="1"/>
</dbReference>
<comment type="caution">
    <text evidence="4">The sequence shown here is derived from an EMBL/GenBank/DDBJ whole genome shotgun (WGS) entry which is preliminary data.</text>
</comment>
<dbReference type="GO" id="GO:0005524">
    <property type="term" value="F:ATP binding"/>
    <property type="evidence" value="ECO:0007669"/>
    <property type="project" value="UniProtKB-KW"/>
</dbReference>
<dbReference type="PANTHER" id="PTHR24220:SF659">
    <property type="entry name" value="TRANSPORTER, PUTATIVE-RELATED"/>
    <property type="match status" value="1"/>
</dbReference>
<dbReference type="EMBL" id="JAENIO010000004">
    <property type="protein sequence ID" value="MBK1832926.1"/>
    <property type="molecule type" value="Genomic_DNA"/>
</dbReference>
<dbReference type="GO" id="GO:0016887">
    <property type="term" value="F:ATP hydrolysis activity"/>
    <property type="evidence" value="ECO:0007669"/>
    <property type="project" value="InterPro"/>
</dbReference>
<evidence type="ECO:0000256" key="1">
    <source>
        <dbReference type="ARBA" id="ARBA00022741"/>
    </source>
</evidence>
<proteinExistence type="predicted"/>
<dbReference type="RefSeq" id="WP_200390361.1">
    <property type="nucleotide sequence ID" value="NZ_JAENIO010000004.1"/>
</dbReference>
<gene>
    <name evidence="4" type="ORF">JIN78_02530</name>
</gene>
<keyword evidence="5" id="KW-1185">Reference proteome</keyword>
<dbReference type="Gene3D" id="3.40.50.300">
    <property type="entry name" value="P-loop containing nucleotide triphosphate hydrolases"/>
    <property type="match status" value="1"/>
</dbReference>
<dbReference type="InterPro" id="IPR003593">
    <property type="entry name" value="AAA+_ATPase"/>
</dbReference>
<dbReference type="GO" id="GO:0022857">
    <property type="term" value="F:transmembrane transporter activity"/>
    <property type="evidence" value="ECO:0007669"/>
    <property type="project" value="TreeGrafter"/>
</dbReference>
<dbReference type="PROSITE" id="PS00211">
    <property type="entry name" value="ABC_TRANSPORTER_1"/>
    <property type="match status" value="1"/>
</dbReference>
<evidence type="ECO:0000313" key="4">
    <source>
        <dbReference type="EMBL" id="MBK1832926.1"/>
    </source>
</evidence>
<feature type="domain" description="ABC transporter" evidence="3">
    <location>
        <begin position="2"/>
        <end position="247"/>
    </location>
</feature>
<dbReference type="SMART" id="SM00382">
    <property type="entry name" value="AAA"/>
    <property type="match status" value="1"/>
</dbReference>
<evidence type="ECO:0000313" key="5">
    <source>
        <dbReference type="Proteomes" id="UP000604083"/>
    </source>
</evidence>
<sequence>MFELRQATLRYGDLPALHPTDLRIAEGEQVCLIGPSGAGKTSLLGLLNGRFLPSAGQVRANGRDLAQLGAKGLRQVRSRLAWVPQDLGLVPNLRVNQNVACGRVAEKGPWGLLRSFLFMKKSEREAIHHLLERLGIGEKLYQRVDQLSGGQQQRVAVARALFQQPSAILADEPVSAIDPERARDLIELLTAVAREEDLTLVASLHDVALARRYFDRIIGLRAGRVVFDGEAEEGLVNQLYRLDDHDNPAS</sequence>
<name>A0A934RQZ3_9BACT</name>
<dbReference type="Pfam" id="PF00005">
    <property type="entry name" value="ABC_tran"/>
    <property type="match status" value="1"/>
</dbReference>